<evidence type="ECO:0000256" key="2">
    <source>
        <dbReference type="ARBA" id="ARBA00006148"/>
    </source>
</evidence>
<evidence type="ECO:0000256" key="8">
    <source>
        <dbReference type="ARBA" id="ARBA00023180"/>
    </source>
</evidence>
<dbReference type="PROSITE" id="PS00714">
    <property type="entry name" value="NA_DICARBOXYL_SYMP_2"/>
    <property type="match status" value="1"/>
</dbReference>
<evidence type="ECO:0000313" key="11">
    <source>
        <dbReference type="WBParaSite" id="PSAMB.scaffold1507size30601.g13436.t1"/>
    </source>
</evidence>
<evidence type="ECO:0000256" key="9">
    <source>
        <dbReference type="RuleBase" id="RU361216"/>
    </source>
</evidence>
<dbReference type="InterPro" id="IPR036458">
    <property type="entry name" value="Na:dicarbo_symporter_sf"/>
</dbReference>
<keyword evidence="5 9" id="KW-0769">Symport</keyword>
<evidence type="ECO:0000256" key="5">
    <source>
        <dbReference type="ARBA" id="ARBA00022847"/>
    </source>
</evidence>
<dbReference type="Gene3D" id="1.10.3860.10">
    <property type="entry name" value="Sodium:dicarboxylate symporter"/>
    <property type="match status" value="1"/>
</dbReference>
<dbReference type="AlphaFoldDB" id="A0A914V3Q4"/>
<dbReference type="PRINTS" id="PR00173">
    <property type="entry name" value="EDTRNSPORT"/>
</dbReference>
<sequence length="504" mass="54876">MVLACNRMMKGENLLLVLTIIGVFIGVGVGVGLNLGKVDLTPRQEAYLIFPGEIFLRMLKMLILPLITSSLINSLAQLDSRTAGRISLVAFIFYLTTTLIAVVTGIVLVIAIQPGARDTVPFEIVGGDSNSCKGTTPADTILDLIRNMFPDNIEEAGFQSTKTCIKFVHAINKTKTMDYDKWSAINNETEKEEYLPVPYKVTQSGMNVLGLVVFSLFLGYVINRMGAAGDPLRLFFASLEGAMMRMITLVIWLSPIGILFLIAGEVVKMENLVEELRKLGMYMLTVLGGLFIHACVTLPVLLLVLAGRNPLKYTYGMLQAILTAFGTASSSATMPVTLECCEVNNKIDRRVTRFVIPLGATINMDGTALYEAVAAIYIAQTIGRPMGIGDIIIISMTATLASIGAAGIPQAGLVTMIMVLISVGIDPKYFTLIIPIDWMLDRFRTAVNVHGDSYGAAVVDRLCRKQLSEAQHEMEELPAPKGQDNNGYVSNISVPNQDYCVQKL</sequence>
<dbReference type="Pfam" id="PF00375">
    <property type="entry name" value="SDF"/>
    <property type="match status" value="1"/>
</dbReference>
<dbReference type="PROSITE" id="PS00713">
    <property type="entry name" value="NA_DICARBOXYL_SYMP_1"/>
    <property type="match status" value="1"/>
</dbReference>
<dbReference type="GO" id="GO:0005886">
    <property type="term" value="C:plasma membrane"/>
    <property type="evidence" value="ECO:0007669"/>
    <property type="project" value="TreeGrafter"/>
</dbReference>
<evidence type="ECO:0000256" key="6">
    <source>
        <dbReference type="ARBA" id="ARBA00022989"/>
    </source>
</evidence>
<organism evidence="10 11">
    <name type="scientific">Plectus sambesii</name>
    <dbReference type="NCBI Taxonomy" id="2011161"/>
    <lineage>
        <taxon>Eukaryota</taxon>
        <taxon>Metazoa</taxon>
        <taxon>Ecdysozoa</taxon>
        <taxon>Nematoda</taxon>
        <taxon>Chromadorea</taxon>
        <taxon>Plectida</taxon>
        <taxon>Plectina</taxon>
        <taxon>Plectoidea</taxon>
        <taxon>Plectidae</taxon>
        <taxon>Plectus</taxon>
    </lineage>
</organism>
<dbReference type="PANTHER" id="PTHR11958">
    <property type="entry name" value="SODIUM/DICARBOXYLATE SYMPORTER-RELATED"/>
    <property type="match status" value="1"/>
</dbReference>
<dbReference type="PANTHER" id="PTHR11958:SF105">
    <property type="entry name" value="SODIUM-DEPENDENT EXCITATORY AMINO ACID TRANSPORTER GLT-4-RELATED"/>
    <property type="match status" value="1"/>
</dbReference>
<keyword evidence="8" id="KW-0325">Glycoprotein</keyword>
<comment type="similarity">
    <text evidence="2 9">Belongs to the dicarboxylate/amino acid:cation symporter (DAACS) (TC 2.A.23) family.</text>
</comment>
<feature type="transmembrane region" description="Helical" evidence="9">
    <location>
        <begin position="282"/>
        <end position="306"/>
    </location>
</feature>
<dbReference type="GO" id="GO:0005313">
    <property type="term" value="F:L-glutamate transmembrane transporter activity"/>
    <property type="evidence" value="ECO:0007669"/>
    <property type="project" value="TreeGrafter"/>
</dbReference>
<dbReference type="Proteomes" id="UP000887566">
    <property type="component" value="Unplaced"/>
</dbReference>
<keyword evidence="3 9" id="KW-0813">Transport</keyword>
<feature type="transmembrane region" description="Helical" evidence="9">
    <location>
        <begin position="88"/>
        <end position="112"/>
    </location>
</feature>
<evidence type="ECO:0000313" key="10">
    <source>
        <dbReference type="Proteomes" id="UP000887566"/>
    </source>
</evidence>
<feature type="transmembrane region" description="Helical" evidence="9">
    <location>
        <begin position="242"/>
        <end position="262"/>
    </location>
</feature>
<keyword evidence="6 9" id="KW-1133">Transmembrane helix</keyword>
<reference evidence="11" key="1">
    <citation type="submission" date="2022-11" db="UniProtKB">
        <authorList>
            <consortium name="WormBaseParasite"/>
        </authorList>
    </citation>
    <scope>IDENTIFICATION</scope>
</reference>
<evidence type="ECO:0000256" key="4">
    <source>
        <dbReference type="ARBA" id="ARBA00022692"/>
    </source>
</evidence>
<accession>A0A914V3Q4</accession>
<dbReference type="GO" id="GO:0015175">
    <property type="term" value="F:neutral L-amino acid transmembrane transporter activity"/>
    <property type="evidence" value="ECO:0007669"/>
    <property type="project" value="TreeGrafter"/>
</dbReference>
<dbReference type="GO" id="GO:0015501">
    <property type="term" value="F:glutamate:sodium symporter activity"/>
    <property type="evidence" value="ECO:0007669"/>
    <property type="project" value="TreeGrafter"/>
</dbReference>
<evidence type="ECO:0000256" key="1">
    <source>
        <dbReference type="ARBA" id="ARBA00004141"/>
    </source>
</evidence>
<dbReference type="WBParaSite" id="PSAMB.scaffold1507size30601.g13436.t1">
    <property type="protein sequence ID" value="PSAMB.scaffold1507size30601.g13436.t1"/>
    <property type="gene ID" value="PSAMB.scaffold1507size30601.g13436"/>
</dbReference>
<proteinExistence type="inferred from homology"/>
<dbReference type="InterPro" id="IPR050746">
    <property type="entry name" value="DAACS"/>
</dbReference>
<feature type="transmembrane region" description="Helical" evidence="9">
    <location>
        <begin position="354"/>
        <end position="379"/>
    </location>
</feature>
<evidence type="ECO:0000256" key="7">
    <source>
        <dbReference type="ARBA" id="ARBA00023136"/>
    </source>
</evidence>
<feature type="transmembrane region" description="Helical" evidence="9">
    <location>
        <begin position="204"/>
        <end position="222"/>
    </location>
</feature>
<name>A0A914V3Q4_9BILA</name>
<keyword evidence="7 9" id="KW-0472">Membrane</keyword>
<dbReference type="InterPro" id="IPR018107">
    <property type="entry name" value="Na-dicarboxylate_symporter_CS"/>
</dbReference>
<keyword evidence="4 9" id="KW-0812">Transmembrane</keyword>
<dbReference type="SUPFAM" id="SSF118215">
    <property type="entry name" value="Proton glutamate symport protein"/>
    <property type="match status" value="1"/>
</dbReference>
<evidence type="ECO:0000256" key="3">
    <source>
        <dbReference type="ARBA" id="ARBA00022448"/>
    </source>
</evidence>
<keyword evidence="10" id="KW-1185">Reference proteome</keyword>
<feature type="transmembrane region" description="Helical" evidence="9">
    <location>
        <begin position="391"/>
        <end position="408"/>
    </location>
</feature>
<protein>
    <recommendedName>
        <fullName evidence="9">Amino acid transporter</fullName>
    </recommendedName>
</protein>
<feature type="transmembrane region" description="Helical" evidence="9">
    <location>
        <begin position="54"/>
        <end position="76"/>
    </location>
</feature>
<dbReference type="InterPro" id="IPR001991">
    <property type="entry name" value="Na-dicarboxylate_symporter"/>
</dbReference>
<comment type="subcellular location">
    <subcellularLocation>
        <location evidence="1 9">Membrane</location>
        <topology evidence="1 9">Multi-pass membrane protein</topology>
    </subcellularLocation>
</comment>